<dbReference type="InterPro" id="IPR050312">
    <property type="entry name" value="IolE/XylAMocC-like"/>
</dbReference>
<keyword evidence="1" id="KW-0732">Signal</keyword>
<evidence type="ECO:0000313" key="3">
    <source>
        <dbReference type="EMBL" id="MBK1883854.1"/>
    </source>
</evidence>
<evidence type="ECO:0000313" key="4">
    <source>
        <dbReference type="Proteomes" id="UP000603141"/>
    </source>
</evidence>
<dbReference type="EMBL" id="JAENIJ010000029">
    <property type="protein sequence ID" value="MBK1883854.1"/>
    <property type="molecule type" value="Genomic_DNA"/>
</dbReference>
<dbReference type="InterPro" id="IPR036237">
    <property type="entry name" value="Xyl_isomerase-like_sf"/>
</dbReference>
<dbReference type="Proteomes" id="UP000603141">
    <property type="component" value="Unassembled WGS sequence"/>
</dbReference>
<dbReference type="PANTHER" id="PTHR12110">
    <property type="entry name" value="HYDROXYPYRUVATE ISOMERASE"/>
    <property type="match status" value="1"/>
</dbReference>
<dbReference type="AlphaFoldDB" id="A0A934SDG1"/>
<evidence type="ECO:0000259" key="2">
    <source>
        <dbReference type="Pfam" id="PF01261"/>
    </source>
</evidence>
<keyword evidence="3" id="KW-0413">Isomerase</keyword>
<dbReference type="InterPro" id="IPR006311">
    <property type="entry name" value="TAT_signal"/>
</dbReference>
<dbReference type="Pfam" id="PF01261">
    <property type="entry name" value="AP_endonuc_2"/>
    <property type="match status" value="1"/>
</dbReference>
<dbReference type="Gene3D" id="3.20.20.150">
    <property type="entry name" value="Divalent-metal-dependent TIM barrel enzymes"/>
    <property type="match status" value="1"/>
</dbReference>
<dbReference type="GO" id="GO:0016853">
    <property type="term" value="F:isomerase activity"/>
    <property type="evidence" value="ECO:0007669"/>
    <property type="project" value="UniProtKB-KW"/>
</dbReference>
<reference evidence="3" key="1">
    <citation type="submission" date="2021-01" db="EMBL/GenBank/DDBJ databases">
        <title>Modified the classification status of verrucomicrobia.</title>
        <authorList>
            <person name="Feng X."/>
        </authorList>
    </citation>
    <scope>NUCLEOTIDE SEQUENCE</scope>
    <source>
        <strain evidence="3">KCTC 22041</strain>
    </source>
</reference>
<feature type="domain" description="Xylose isomerase-like TIM barrel" evidence="2">
    <location>
        <begin position="57"/>
        <end position="293"/>
    </location>
</feature>
<sequence>MMNRRKFIQSTVATSLVLGLTSRALANLGPAESYIKNIGLQAYTLRDLLVSDPEGTLKAVADAGYKQVELYNFPNCDPLIKGAKDAGLKISSSHFDAGSILDPQDKSYAAFMKILEKAKANGMEHLVVPYLPDTFRKTADDWKKTAENLNVAAAKSKEAGIQLAYHNHNFEFHPMEDGTTGYDIFMKEFSPDMQFEIDLFWVKVAGLEPAELIKKLKGRVSQLHIKDLKKGIQTPNFGGIPGDAFQEVGNGVLDWKPIFEAAKASGVKNCHVEQDQSPDPLGSIKTSIAFLQKL</sequence>
<dbReference type="RefSeq" id="WP_200272432.1">
    <property type="nucleotide sequence ID" value="NZ_JAENIJ010000029.1"/>
</dbReference>
<evidence type="ECO:0000256" key="1">
    <source>
        <dbReference type="SAM" id="SignalP"/>
    </source>
</evidence>
<feature type="signal peptide" evidence="1">
    <location>
        <begin position="1"/>
        <end position="26"/>
    </location>
</feature>
<comment type="caution">
    <text evidence="3">The sequence shown here is derived from an EMBL/GenBank/DDBJ whole genome shotgun (WGS) entry which is preliminary data.</text>
</comment>
<proteinExistence type="predicted"/>
<protein>
    <submittedName>
        <fullName evidence="3">Sugar phosphate isomerase/epimerase</fullName>
    </submittedName>
</protein>
<dbReference type="InterPro" id="IPR013022">
    <property type="entry name" value="Xyl_isomerase-like_TIM-brl"/>
</dbReference>
<dbReference type="SUPFAM" id="SSF51658">
    <property type="entry name" value="Xylose isomerase-like"/>
    <property type="match status" value="1"/>
</dbReference>
<gene>
    <name evidence="3" type="ORF">JIN85_15660</name>
</gene>
<feature type="chain" id="PRO_5037381227" evidence="1">
    <location>
        <begin position="27"/>
        <end position="294"/>
    </location>
</feature>
<dbReference type="PROSITE" id="PS51318">
    <property type="entry name" value="TAT"/>
    <property type="match status" value="1"/>
</dbReference>
<dbReference type="PANTHER" id="PTHR12110:SF41">
    <property type="entry name" value="INOSOSE DEHYDRATASE"/>
    <property type="match status" value="1"/>
</dbReference>
<organism evidence="3 4">
    <name type="scientific">Luteolibacter pohnpeiensis</name>
    <dbReference type="NCBI Taxonomy" id="454153"/>
    <lineage>
        <taxon>Bacteria</taxon>
        <taxon>Pseudomonadati</taxon>
        <taxon>Verrucomicrobiota</taxon>
        <taxon>Verrucomicrobiia</taxon>
        <taxon>Verrucomicrobiales</taxon>
        <taxon>Verrucomicrobiaceae</taxon>
        <taxon>Luteolibacter</taxon>
    </lineage>
</organism>
<accession>A0A934SDG1</accession>
<name>A0A934SDG1_9BACT</name>
<keyword evidence="4" id="KW-1185">Reference proteome</keyword>